<evidence type="ECO:0000256" key="1">
    <source>
        <dbReference type="SAM" id="SignalP"/>
    </source>
</evidence>
<reference evidence="4" key="1">
    <citation type="submission" date="2015-09" db="EMBL/GenBank/DDBJ databases">
        <authorList>
            <consortium name="Pathogen Informatics"/>
        </authorList>
    </citation>
    <scope>NUCLEOTIDE SEQUENCE [LARGE SCALE GENOMIC DNA]</scope>
    <source>
        <strain evidence="4">Lake Konstanz</strain>
    </source>
</reference>
<accession>A0A0S4IJQ2</accession>
<evidence type="ECO:0000313" key="3">
    <source>
        <dbReference type="EMBL" id="CUE91793.1"/>
    </source>
</evidence>
<dbReference type="AlphaFoldDB" id="A0A0S4IJQ2"/>
<dbReference type="PANTHER" id="PTHR35190">
    <property type="entry name" value="PROTEIN DCD1B"/>
    <property type="match status" value="1"/>
</dbReference>
<dbReference type="NCBIfam" id="NF040521">
    <property type="entry name" value="C45_proenzyme"/>
    <property type="match status" value="1"/>
</dbReference>
<dbReference type="Gene3D" id="3.60.60.10">
    <property type="entry name" value="Penicillin V Acylase, Chain A"/>
    <property type="match status" value="1"/>
</dbReference>
<dbReference type="PANTHER" id="PTHR35190:SF1">
    <property type="entry name" value="PEPTIDASE C45 HYDROLASE DOMAIN-CONTAINING PROTEIN"/>
    <property type="match status" value="1"/>
</dbReference>
<feature type="domain" description="Peptidase C45 hydrolase" evidence="2">
    <location>
        <begin position="224"/>
        <end position="444"/>
    </location>
</feature>
<protein>
    <submittedName>
        <fullName evidence="3">Acyl-coenzyme A:6-aminopenicillanic acid acyl-transferase, putative</fullName>
    </submittedName>
</protein>
<dbReference type="Pfam" id="PF03417">
    <property type="entry name" value="AAT"/>
    <property type="match status" value="1"/>
</dbReference>
<dbReference type="OrthoDB" id="14967at2759"/>
<keyword evidence="3" id="KW-0808">Transferase</keyword>
<dbReference type="Proteomes" id="UP000051952">
    <property type="component" value="Unassembled WGS sequence"/>
</dbReference>
<evidence type="ECO:0000313" key="4">
    <source>
        <dbReference type="Proteomes" id="UP000051952"/>
    </source>
</evidence>
<evidence type="ECO:0000259" key="2">
    <source>
        <dbReference type="Pfam" id="PF03417"/>
    </source>
</evidence>
<feature type="signal peptide" evidence="1">
    <location>
        <begin position="1"/>
        <end position="21"/>
    </location>
</feature>
<sequence length="522" mass="57508">MIATVVILVAACLLVVPSVNAIGHGKAPTTVPVSLVSPSSTTLIGTANQSKLYSVQLPNTSLYMDNAPPYILKLKGTRFQIGYDYAQLMAAATSYTLISFLNSVSPNTTQQNLFLNFSNFLYNSYYVQHIPSGFLEELEGMEAWYNEQSHPIANVTISPQDVSRHFFVLANMPADMPNIIAALEVEFERGWPEWLKTLVNEIIWSIDHMGHHCDAFGVWGSRTESGRLYTSRNLDFNSNTGINKFKLLAVYEITEADGTARIPYVAMGFSFGLGALAGMNMEGISTSEMNLDNNKTTFSGLPFPLRLRYVLERATNLETAMTLWNATNNTNSFNFLIGSAADTQAYALETIRDFTAVFPADSPIEAASFYPCGTPPNVDPSCPGWTNQTGNVRLGYPMPEAVWRTNHGMNPRIMATQEPLFNDTVFRYNLFHELFVGYQAANISIGDAEAVGIVATLGIKGNNFLTCQQYLGFGSNILSVVYVPGEHRFFVAWEDGSGSTWRPAACAPAYLHINLQDVLAMP</sequence>
<gene>
    <name evidence="3" type="ORF">BSAL_57380</name>
</gene>
<dbReference type="EMBL" id="CYKH01000212">
    <property type="protein sequence ID" value="CUE91793.1"/>
    <property type="molecule type" value="Genomic_DNA"/>
</dbReference>
<dbReference type="GO" id="GO:0016740">
    <property type="term" value="F:transferase activity"/>
    <property type="evidence" value="ECO:0007669"/>
    <property type="project" value="UniProtKB-KW"/>
</dbReference>
<dbReference type="InterPro" id="IPR047794">
    <property type="entry name" value="C45_proenzyme-like"/>
</dbReference>
<feature type="chain" id="PRO_5006621337" evidence="1">
    <location>
        <begin position="22"/>
        <end position="522"/>
    </location>
</feature>
<dbReference type="VEuPathDB" id="TriTrypDB:BSAL_57380"/>
<dbReference type="InterPro" id="IPR005079">
    <property type="entry name" value="Peptidase_C45_hydrolase"/>
</dbReference>
<keyword evidence="1" id="KW-0732">Signal</keyword>
<dbReference type="OMA" id="MRLRYIM"/>
<organism evidence="3 4">
    <name type="scientific">Bodo saltans</name>
    <name type="common">Flagellated protozoan</name>
    <dbReference type="NCBI Taxonomy" id="75058"/>
    <lineage>
        <taxon>Eukaryota</taxon>
        <taxon>Discoba</taxon>
        <taxon>Euglenozoa</taxon>
        <taxon>Kinetoplastea</taxon>
        <taxon>Metakinetoplastina</taxon>
        <taxon>Eubodonida</taxon>
        <taxon>Bodonidae</taxon>
        <taxon>Bodo</taxon>
    </lineage>
</organism>
<proteinExistence type="predicted"/>
<keyword evidence="4" id="KW-1185">Reference proteome</keyword>
<name>A0A0S4IJQ2_BODSA</name>
<dbReference type="InterPro" id="IPR047803">
    <property type="entry name" value="DCD1A/B-like"/>
</dbReference>